<dbReference type="GO" id="GO:0061579">
    <property type="term" value="F:N-acyl homoserine lactone synthase activity"/>
    <property type="evidence" value="ECO:0007669"/>
    <property type="project" value="UniProtKB-UniRule"/>
</dbReference>
<dbReference type="EC" id="2.3.1.184" evidence="1 8"/>
<dbReference type="GO" id="GO:0009372">
    <property type="term" value="P:quorum sensing"/>
    <property type="evidence" value="ECO:0007669"/>
    <property type="project" value="UniProtKB-UniRule"/>
</dbReference>
<evidence type="ECO:0000256" key="5">
    <source>
        <dbReference type="ARBA" id="ARBA00022929"/>
    </source>
</evidence>
<dbReference type="PRINTS" id="PR01549">
    <property type="entry name" value="AUTOINDCRSYN"/>
</dbReference>
<dbReference type="SUPFAM" id="SSF55729">
    <property type="entry name" value="Acyl-CoA N-acyltransferases (Nat)"/>
    <property type="match status" value="1"/>
</dbReference>
<dbReference type="InterPro" id="IPR001690">
    <property type="entry name" value="Autoind_synthase"/>
</dbReference>
<dbReference type="OrthoDB" id="6169313at2"/>
<evidence type="ECO:0000256" key="8">
    <source>
        <dbReference type="RuleBase" id="RU361135"/>
    </source>
</evidence>
<evidence type="ECO:0000256" key="4">
    <source>
        <dbReference type="ARBA" id="ARBA00022691"/>
    </source>
</evidence>
<evidence type="ECO:0000256" key="6">
    <source>
        <dbReference type="ARBA" id="ARBA00048576"/>
    </source>
</evidence>
<dbReference type="AlphaFoldDB" id="A0A0N0ME15"/>
<dbReference type="Gene3D" id="3.40.630.30">
    <property type="match status" value="1"/>
</dbReference>
<dbReference type="PANTHER" id="PTHR39322:SF1">
    <property type="entry name" value="ISOVALERYL-HOMOSERINE LACTONE SYNTHASE"/>
    <property type="match status" value="1"/>
</dbReference>
<evidence type="ECO:0000256" key="3">
    <source>
        <dbReference type="ARBA" id="ARBA00022679"/>
    </source>
</evidence>
<dbReference type="EMBL" id="LGSZ01000004">
    <property type="protein sequence ID" value="KPH83188.1"/>
    <property type="molecule type" value="Genomic_DNA"/>
</dbReference>
<dbReference type="Proteomes" id="UP000037822">
    <property type="component" value="Unassembled WGS sequence"/>
</dbReference>
<accession>A0A0N0ME15</accession>
<dbReference type="PATRIC" id="fig|1526658.3.peg.4323"/>
<keyword evidence="3 8" id="KW-0808">Transferase</keyword>
<keyword evidence="4 8" id="KW-0949">S-adenosyl-L-methionine</keyword>
<sequence>MQVVELSRAGYGANLSLLMGMHRLRRKVFKDRLDWQVSTTGDLEMDRYDTLDATYLVVADRGSVLGCVRMLPTTGPNMLANTFPELLDGGTAPCSDLIAESSRFCVDTDLTDITTDGGLRQATFMLFAAMLEWGDARGLSSIATVTDLRMERILRRAGWTLQRLGLPQRIGATVALAGLLPIEERALDAIRRNGGLTGPVLPIKMPLPLAA</sequence>
<comment type="similarity">
    <text evidence="7 8">Belongs to the autoinducer synthase family.</text>
</comment>
<dbReference type="PANTHER" id="PTHR39322">
    <property type="entry name" value="ACYL-HOMOSERINE-LACTONE SYNTHASE"/>
    <property type="match status" value="1"/>
</dbReference>
<dbReference type="Pfam" id="PF00765">
    <property type="entry name" value="Autoind_synth"/>
    <property type="match status" value="1"/>
</dbReference>
<evidence type="ECO:0000256" key="1">
    <source>
        <dbReference type="ARBA" id="ARBA00012340"/>
    </source>
</evidence>
<evidence type="ECO:0000256" key="7">
    <source>
        <dbReference type="PROSITE-ProRule" id="PRU00533"/>
    </source>
</evidence>
<dbReference type="GO" id="GO:0007165">
    <property type="term" value="P:signal transduction"/>
    <property type="evidence" value="ECO:0007669"/>
    <property type="project" value="TreeGrafter"/>
</dbReference>
<evidence type="ECO:0000313" key="9">
    <source>
        <dbReference type="EMBL" id="KPH83188.1"/>
    </source>
</evidence>
<dbReference type="PROSITE" id="PS00949">
    <property type="entry name" value="AUTOINDUCER_SYNTH_1"/>
    <property type="match status" value="1"/>
</dbReference>
<dbReference type="InterPro" id="IPR016181">
    <property type="entry name" value="Acyl_CoA_acyltransferase"/>
</dbReference>
<comment type="caution">
    <text evidence="9">The sequence shown here is derived from an EMBL/GenBank/DDBJ whole genome shotgun (WGS) entry which is preliminary data.</text>
</comment>
<name>A0A0N0ME15_9HYPH</name>
<dbReference type="PROSITE" id="PS51187">
    <property type="entry name" value="AUTOINDUCER_SYNTH_2"/>
    <property type="match status" value="1"/>
</dbReference>
<reference evidence="9 10" key="1">
    <citation type="submission" date="2015-07" db="EMBL/GenBank/DDBJ databases">
        <title>Whole genome sequencing of Bosea vaviloviae isolated from cave pool.</title>
        <authorList>
            <person name="Tan N.E.H."/>
            <person name="Lee Y.P."/>
            <person name="Gan H.M."/>
            <person name="Barton H."/>
            <person name="Savka M.A."/>
        </authorList>
    </citation>
    <scope>NUCLEOTIDE SEQUENCE [LARGE SCALE GENOMIC DNA]</scope>
    <source>
        <strain evidence="9 10">SD260</strain>
    </source>
</reference>
<protein>
    <recommendedName>
        <fullName evidence="1 8">Acyl-homoserine-lactone synthase</fullName>
        <ecNumber evidence="1 8">2.3.1.184</ecNumber>
    </recommendedName>
    <alternativeName>
        <fullName evidence="8">Autoinducer synthesis protein</fullName>
    </alternativeName>
</protein>
<organism evidence="9 10">
    <name type="scientific">Bosea vaviloviae</name>
    <dbReference type="NCBI Taxonomy" id="1526658"/>
    <lineage>
        <taxon>Bacteria</taxon>
        <taxon>Pseudomonadati</taxon>
        <taxon>Pseudomonadota</taxon>
        <taxon>Alphaproteobacteria</taxon>
        <taxon>Hyphomicrobiales</taxon>
        <taxon>Boseaceae</taxon>
        <taxon>Bosea</taxon>
    </lineage>
</organism>
<proteinExistence type="inferred from homology"/>
<dbReference type="InterPro" id="IPR018311">
    <property type="entry name" value="Autoind_synth_CS"/>
</dbReference>
<evidence type="ECO:0000256" key="2">
    <source>
        <dbReference type="ARBA" id="ARBA00022654"/>
    </source>
</evidence>
<gene>
    <name evidence="9" type="ORF">AE618_00180</name>
</gene>
<comment type="catalytic activity">
    <reaction evidence="6 8">
        <text>a fatty acyl-[ACP] + S-adenosyl-L-methionine = an N-acyl-L-homoserine lactone + S-methyl-5'-thioadenosine + holo-[ACP] + H(+)</text>
        <dbReference type="Rhea" id="RHEA:10096"/>
        <dbReference type="Rhea" id="RHEA-COMP:9685"/>
        <dbReference type="Rhea" id="RHEA-COMP:14125"/>
        <dbReference type="ChEBI" id="CHEBI:15378"/>
        <dbReference type="ChEBI" id="CHEBI:17509"/>
        <dbReference type="ChEBI" id="CHEBI:55474"/>
        <dbReference type="ChEBI" id="CHEBI:59789"/>
        <dbReference type="ChEBI" id="CHEBI:64479"/>
        <dbReference type="ChEBI" id="CHEBI:138651"/>
        <dbReference type="EC" id="2.3.1.184"/>
    </reaction>
</comment>
<keyword evidence="10" id="KW-1185">Reference proteome</keyword>
<keyword evidence="2 7" id="KW-0673">Quorum sensing</keyword>
<evidence type="ECO:0000313" key="10">
    <source>
        <dbReference type="Proteomes" id="UP000037822"/>
    </source>
</evidence>
<keyword evidence="5 7" id="KW-0071">Autoinducer synthesis</keyword>